<feature type="transmembrane region" description="Helical" evidence="2">
    <location>
        <begin position="79"/>
        <end position="99"/>
    </location>
</feature>
<keyword evidence="2" id="KW-1133">Transmembrane helix</keyword>
<keyword evidence="2" id="KW-0812">Transmembrane</keyword>
<dbReference type="InterPro" id="IPR001296">
    <property type="entry name" value="Glyco_trans_1"/>
</dbReference>
<protein>
    <submittedName>
        <fullName evidence="4">Hexosyltransferase</fullName>
        <ecNumber evidence="4">2.4.1.246</ecNumber>
    </submittedName>
</protein>
<keyword evidence="1 4" id="KW-0808">Transferase</keyword>
<keyword evidence="4" id="KW-0328">Glycosyltransferase</keyword>
<dbReference type="AlphaFoldDB" id="A0A0C7R924"/>
<dbReference type="EMBL" id="CEKZ01000003">
    <property type="protein sequence ID" value="CEQ04524.1"/>
    <property type="molecule type" value="Genomic_DNA"/>
</dbReference>
<dbReference type="GO" id="GO:0009103">
    <property type="term" value="P:lipopolysaccharide biosynthetic process"/>
    <property type="evidence" value="ECO:0007669"/>
    <property type="project" value="TreeGrafter"/>
</dbReference>
<dbReference type="CDD" id="cd03801">
    <property type="entry name" value="GT4_PimA-like"/>
    <property type="match status" value="1"/>
</dbReference>
<accession>A0A0C7R924</accession>
<dbReference type="EC" id="2.4.1.246" evidence="4"/>
<name>A0A0C7R924_PARSO</name>
<dbReference type="PANTHER" id="PTHR46401">
    <property type="entry name" value="GLYCOSYLTRANSFERASE WBBK-RELATED"/>
    <property type="match status" value="1"/>
</dbReference>
<keyword evidence="2" id="KW-0472">Membrane</keyword>
<dbReference type="PANTHER" id="PTHR46401:SF2">
    <property type="entry name" value="GLYCOSYLTRANSFERASE WBBK-RELATED"/>
    <property type="match status" value="1"/>
</dbReference>
<dbReference type="SUPFAM" id="SSF53756">
    <property type="entry name" value="UDP-Glycosyltransferase/glycogen phosphorylase"/>
    <property type="match status" value="1"/>
</dbReference>
<gene>
    <name evidence="4" type="primary">mfpsA_1</name>
    <name evidence="4" type="ORF">R28058_22571</name>
</gene>
<reference evidence="4 5" key="1">
    <citation type="submission" date="2015-01" db="EMBL/GenBank/DDBJ databases">
        <authorList>
            <person name="Aslett A.Martin."/>
            <person name="De Silva Nishadi"/>
        </authorList>
    </citation>
    <scope>NUCLEOTIDE SEQUENCE [LARGE SCALE GENOMIC DNA]</scope>
    <source>
        <strain evidence="4 5">R28058</strain>
    </source>
</reference>
<dbReference type="Proteomes" id="UP000049127">
    <property type="component" value="Unassembled WGS sequence"/>
</dbReference>
<evidence type="ECO:0000256" key="2">
    <source>
        <dbReference type="SAM" id="Phobius"/>
    </source>
</evidence>
<dbReference type="Gene3D" id="3.40.50.2000">
    <property type="entry name" value="Glycogen Phosphorylase B"/>
    <property type="match status" value="2"/>
</dbReference>
<dbReference type="GO" id="GO:0103011">
    <property type="term" value="F:mannosylfructose-phosphate synthase activity"/>
    <property type="evidence" value="ECO:0007669"/>
    <property type="project" value="UniProtKB-EC"/>
</dbReference>
<evidence type="ECO:0000313" key="4">
    <source>
        <dbReference type="EMBL" id="CEQ04524.1"/>
    </source>
</evidence>
<dbReference type="Pfam" id="PF00534">
    <property type="entry name" value="Glycos_transf_1"/>
    <property type="match status" value="1"/>
</dbReference>
<evidence type="ECO:0000259" key="3">
    <source>
        <dbReference type="Pfam" id="PF00534"/>
    </source>
</evidence>
<evidence type="ECO:0000313" key="5">
    <source>
        <dbReference type="Proteomes" id="UP000049127"/>
    </source>
</evidence>
<evidence type="ECO:0000256" key="1">
    <source>
        <dbReference type="ARBA" id="ARBA00022679"/>
    </source>
</evidence>
<organism evidence="4 5">
    <name type="scientific">Paraclostridium sordellii</name>
    <name type="common">Clostridium sordellii</name>
    <dbReference type="NCBI Taxonomy" id="1505"/>
    <lineage>
        <taxon>Bacteria</taxon>
        <taxon>Bacillati</taxon>
        <taxon>Bacillota</taxon>
        <taxon>Clostridia</taxon>
        <taxon>Peptostreptococcales</taxon>
        <taxon>Peptostreptococcaceae</taxon>
        <taxon>Paraclostridium</taxon>
    </lineage>
</organism>
<sequence length="370" mass="42850">MKKVLFITNIPSPYRVDFFSELSKGIDLTVWFENEKVNYRQWKSEIENKNFKYKFLNFKDNKLLKNMLNLISSFKKEKYDLYIVGGYATPIGILSIIYLKITGKKFILNADGGFIKEESKKNYLIKKFFISSADYWISSGSNCNIYLEHYGAEKAKIFEYPFASIAYSKEDLQPISKIEEQKLKKTYNLNDIVILSVGSFIYRKGLDILIKAFEIVKLNSPELKISLVLIGGGELKKDYLNYISSKSIEDVTIIDFLDKDELIKFYKLSDLFILPTREDIWGLVVNEAMEFGLPIISSDKAGAAYDLIRDNGEIFKSEDYKGLAKSIENIILDKDKIKKYSKSSKEIIKRYSSENMAEKHIEIFNHIESI</sequence>
<proteinExistence type="predicted"/>
<feature type="domain" description="Glycosyl transferase family 1" evidence="3">
    <location>
        <begin position="179"/>
        <end position="345"/>
    </location>
</feature>